<reference evidence="1 2" key="1">
    <citation type="submission" date="2016-11" db="EMBL/GenBank/DDBJ databases">
        <title>Mixed transmission modes and dynamic genome evolution in an obligate animal-bacterial symbiosis.</title>
        <authorList>
            <person name="Russell S.L."/>
            <person name="Corbett-Detig R.B."/>
            <person name="Cavanaugh C.M."/>
        </authorList>
    </citation>
    <scope>NUCLEOTIDE SEQUENCE [LARGE SCALE GENOMIC DNA]</scope>
    <source>
        <strain evidence="1">MA-KB16</strain>
    </source>
</reference>
<organism evidence="1 2">
    <name type="scientific">Solemya velum gill symbiont</name>
    <dbReference type="NCBI Taxonomy" id="2340"/>
    <lineage>
        <taxon>Bacteria</taxon>
        <taxon>Pseudomonadati</taxon>
        <taxon>Pseudomonadota</taxon>
        <taxon>Gammaproteobacteria</taxon>
        <taxon>sulfur-oxidizing symbionts</taxon>
    </lineage>
</organism>
<dbReference type="EMBL" id="MPNX01000020">
    <property type="protein sequence ID" value="OOY34207.1"/>
    <property type="molecule type" value="Genomic_DNA"/>
</dbReference>
<dbReference type="InterPro" id="IPR007709">
    <property type="entry name" value="N-FG_amidohydro"/>
</dbReference>
<dbReference type="Pfam" id="PF05013">
    <property type="entry name" value="FGase"/>
    <property type="match status" value="1"/>
</dbReference>
<dbReference type="Gene3D" id="3.40.630.40">
    <property type="entry name" value="Zn-dependent exopeptidases"/>
    <property type="match status" value="1"/>
</dbReference>
<dbReference type="AlphaFoldDB" id="A0A1T2HYN5"/>
<evidence type="ECO:0008006" key="3">
    <source>
        <dbReference type="Google" id="ProtNLM"/>
    </source>
</evidence>
<gene>
    <name evidence="1" type="ORF">BOV88_11475</name>
</gene>
<evidence type="ECO:0000313" key="2">
    <source>
        <dbReference type="Proteomes" id="UP000190962"/>
    </source>
</evidence>
<sequence>MLDNKIWIEHSGESPLMATAIHAGHKVRHELLPLLALSDAERAHEEDPYTDYLAKVVPTWLVPDHSRFEVDLNRPRDEAVYTSPEMAWGLHLWKEPPGQELINRSLEEYDDFYAELRHLLDKMVDHFGHIVVFDLHAYNYRRAGPEGPPADPAGNPEVNVGTGTMIDRERCLPIIMRFISDLHAYDFLGRHLDVRENVKFKGRQLAGWIHNNYPDSICVLSVEFKKFYMDEWTGVGDIDQIQAIQDALKSTIPGILEELKRVR</sequence>
<dbReference type="SUPFAM" id="SSF53187">
    <property type="entry name" value="Zn-dependent exopeptidases"/>
    <property type="match status" value="1"/>
</dbReference>
<dbReference type="Proteomes" id="UP000190962">
    <property type="component" value="Unassembled WGS sequence"/>
</dbReference>
<evidence type="ECO:0000313" key="1">
    <source>
        <dbReference type="EMBL" id="OOY34207.1"/>
    </source>
</evidence>
<name>A0A1T2HYN5_SOVGS</name>
<protein>
    <recommendedName>
        <fullName evidence="3">N-formylglutamate amidohydrolase</fullName>
    </recommendedName>
</protein>
<proteinExistence type="predicted"/>
<dbReference type="GeneID" id="86992420"/>
<dbReference type="RefSeq" id="WP_230208754.1">
    <property type="nucleotide sequence ID" value="NZ_MPNX01000020.1"/>
</dbReference>
<accession>A0A1T2HYN5</accession>
<comment type="caution">
    <text evidence="1">The sequence shown here is derived from an EMBL/GenBank/DDBJ whole genome shotgun (WGS) entry which is preliminary data.</text>
</comment>